<name>A0A7C1FTQ6_9CHLR</name>
<comment type="caution">
    <text evidence="2">The sequence shown here is derived from an EMBL/GenBank/DDBJ whole genome shotgun (WGS) entry which is preliminary data.</text>
</comment>
<accession>A0A7C1FTQ6</accession>
<keyword evidence="1" id="KW-0472">Membrane</keyword>
<gene>
    <name evidence="2" type="ORF">ENQ20_11800</name>
</gene>
<dbReference type="AlphaFoldDB" id="A0A7C1FTQ6"/>
<evidence type="ECO:0000313" key="2">
    <source>
        <dbReference type="EMBL" id="HDX32155.1"/>
    </source>
</evidence>
<sequence>MKNLIRIEELLLAVLAFYLFLALDFAWRWFLILLLTPNLSMLGYLVC</sequence>
<evidence type="ECO:0000256" key="1">
    <source>
        <dbReference type="SAM" id="Phobius"/>
    </source>
</evidence>
<protein>
    <submittedName>
        <fullName evidence="2">DUF4260 family protein</fullName>
    </submittedName>
</protein>
<keyword evidence="1" id="KW-1133">Transmembrane helix</keyword>
<reference evidence="2" key="1">
    <citation type="journal article" date="2020" name="mSystems">
        <title>Genome- and Community-Level Interaction Insights into Carbon Utilization and Element Cycling Functions of Hydrothermarchaeota in Hydrothermal Sediment.</title>
        <authorList>
            <person name="Zhou Z."/>
            <person name="Liu Y."/>
            <person name="Xu W."/>
            <person name="Pan J."/>
            <person name="Luo Z.H."/>
            <person name="Li M."/>
        </authorList>
    </citation>
    <scope>NUCLEOTIDE SEQUENCE [LARGE SCALE GENOMIC DNA]</scope>
    <source>
        <strain evidence="2">SpSt-289</strain>
    </source>
</reference>
<organism evidence="2">
    <name type="scientific">Caldilinea aerophila</name>
    <dbReference type="NCBI Taxonomy" id="133453"/>
    <lineage>
        <taxon>Bacteria</taxon>
        <taxon>Bacillati</taxon>
        <taxon>Chloroflexota</taxon>
        <taxon>Caldilineae</taxon>
        <taxon>Caldilineales</taxon>
        <taxon>Caldilineaceae</taxon>
        <taxon>Caldilinea</taxon>
    </lineage>
</organism>
<dbReference type="InterPro" id="IPR025356">
    <property type="entry name" value="DUF4260"/>
</dbReference>
<keyword evidence="1" id="KW-0812">Transmembrane</keyword>
<feature type="transmembrane region" description="Helical" evidence="1">
    <location>
        <begin position="12"/>
        <end position="35"/>
    </location>
</feature>
<dbReference type="Pfam" id="PF14079">
    <property type="entry name" value="DUF4260"/>
    <property type="match status" value="1"/>
</dbReference>
<dbReference type="EMBL" id="DSMG01000118">
    <property type="protein sequence ID" value="HDX32155.1"/>
    <property type="molecule type" value="Genomic_DNA"/>
</dbReference>
<proteinExistence type="predicted"/>